<dbReference type="InterPro" id="IPR020449">
    <property type="entry name" value="Tscrpt_reg_AraC-type_HTH"/>
</dbReference>
<dbReference type="InterPro" id="IPR009057">
    <property type="entry name" value="Homeodomain-like_sf"/>
</dbReference>
<dbReference type="SMART" id="SM00342">
    <property type="entry name" value="HTH_ARAC"/>
    <property type="match status" value="1"/>
</dbReference>
<dbReference type="PROSITE" id="PS01124">
    <property type="entry name" value="HTH_ARAC_FAMILY_2"/>
    <property type="match status" value="1"/>
</dbReference>
<dbReference type="Proteomes" id="UP000696294">
    <property type="component" value="Unassembled WGS sequence"/>
</dbReference>
<gene>
    <name evidence="5" type="ORF">HCN51_01760</name>
</gene>
<evidence type="ECO:0000313" key="6">
    <source>
        <dbReference type="Proteomes" id="UP000696294"/>
    </source>
</evidence>
<feature type="domain" description="HTH araC/xylS-type" evidence="4">
    <location>
        <begin position="213"/>
        <end position="314"/>
    </location>
</feature>
<dbReference type="InterPro" id="IPR018060">
    <property type="entry name" value="HTH_AraC"/>
</dbReference>
<keyword evidence="6" id="KW-1185">Reference proteome</keyword>
<keyword evidence="1" id="KW-0805">Transcription regulation</keyword>
<organism evidence="5 6">
    <name type="scientific">Nonomuraea composti</name>
    <dbReference type="NCBI Taxonomy" id="2720023"/>
    <lineage>
        <taxon>Bacteria</taxon>
        <taxon>Bacillati</taxon>
        <taxon>Actinomycetota</taxon>
        <taxon>Actinomycetes</taxon>
        <taxon>Streptosporangiales</taxon>
        <taxon>Streptosporangiaceae</taxon>
        <taxon>Nonomuraea</taxon>
    </lineage>
</organism>
<name>A0ABX1ARB6_9ACTN</name>
<dbReference type="SUPFAM" id="SSF46689">
    <property type="entry name" value="Homeodomain-like"/>
    <property type="match status" value="1"/>
</dbReference>
<dbReference type="InterPro" id="IPR050204">
    <property type="entry name" value="AraC_XylS_family_regulators"/>
</dbReference>
<keyword evidence="3" id="KW-0804">Transcription</keyword>
<keyword evidence="2" id="KW-0238">DNA-binding</keyword>
<dbReference type="Pfam" id="PF12833">
    <property type="entry name" value="HTH_18"/>
    <property type="match status" value="1"/>
</dbReference>
<dbReference type="RefSeq" id="WP_168005983.1">
    <property type="nucleotide sequence ID" value="NZ_JAATEP010000001.1"/>
</dbReference>
<dbReference type="InterPro" id="IPR035418">
    <property type="entry name" value="AraC-bd_2"/>
</dbReference>
<dbReference type="Pfam" id="PF14525">
    <property type="entry name" value="AraC_binding_2"/>
    <property type="match status" value="1"/>
</dbReference>
<sequence length="320" mass="35348">MIELRSTDVPAAERFQWWCDLTARQLVPTELSSEQAGDFRAAITIAPLGEVTVAATSYAEQRSVRTAPLIRRSDPEQWWVTLVCSGSLQVEQGRSYAHVSPGDLVLTDTSRPFDVGSRSGRGLTHMIMLQFPRGALPLPEQRLRDHVVRPLPADRGSAALLAGYMRGLVREGRALRPDESGSLGAVAVELATIWLAGAGGAVPAETRRQALVREVKEHVRRHLGRPGLTPSSIAAACNISVRYLHRVFEPEGRTIGEYVRHERLERCRADLEDPLLAGTPVAELGARWGFEDPATFSRVFRSAYGMPPGEYRRDAARRVR</sequence>
<evidence type="ECO:0000259" key="4">
    <source>
        <dbReference type="PROSITE" id="PS01124"/>
    </source>
</evidence>
<dbReference type="PANTHER" id="PTHR46796">
    <property type="entry name" value="HTH-TYPE TRANSCRIPTIONAL ACTIVATOR RHAS-RELATED"/>
    <property type="match status" value="1"/>
</dbReference>
<dbReference type="PANTHER" id="PTHR46796:SF6">
    <property type="entry name" value="ARAC SUBFAMILY"/>
    <property type="match status" value="1"/>
</dbReference>
<evidence type="ECO:0000256" key="2">
    <source>
        <dbReference type="ARBA" id="ARBA00023125"/>
    </source>
</evidence>
<evidence type="ECO:0000313" key="5">
    <source>
        <dbReference type="EMBL" id="NJP88194.1"/>
    </source>
</evidence>
<proteinExistence type="predicted"/>
<dbReference type="Gene3D" id="1.10.10.60">
    <property type="entry name" value="Homeodomain-like"/>
    <property type="match status" value="1"/>
</dbReference>
<dbReference type="PRINTS" id="PR00032">
    <property type="entry name" value="HTHARAC"/>
</dbReference>
<evidence type="ECO:0000256" key="3">
    <source>
        <dbReference type="ARBA" id="ARBA00023163"/>
    </source>
</evidence>
<dbReference type="EMBL" id="JAATEP010000001">
    <property type="protein sequence ID" value="NJP88194.1"/>
    <property type="molecule type" value="Genomic_DNA"/>
</dbReference>
<comment type="caution">
    <text evidence="5">The sequence shown here is derived from an EMBL/GenBank/DDBJ whole genome shotgun (WGS) entry which is preliminary data.</text>
</comment>
<accession>A0ABX1ARB6</accession>
<evidence type="ECO:0000256" key="1">
    <source>
        <dbReference type="ARBA" id="ARBA00023015"/>
    </source>
</evidence>
<protein>
    <submittedName>
        <fullName evidence="5">Helix-turn-helix domain-containing protein</fullName>
    </submittedName>
</protein>
<reference evidence="5 6" key="1">
    <citation type="submission" date="2020-03" db="EMBL/GenBank/DDBJ databases">
        <title>WGS of actinomycetes isolated from Thailand.</title>
        <authorList>
            <person name="Thawai C."/>
        </authorList>
    </citation>
    <scope>NUCLEOTIDE SEQUENCE [LARGE SCALE GENOMIC DNA]</scope>
    <source>
        <strain evidence="5 6">FMUSA5-5</strain>
    </source>
</reference>